<dbReference type="InterPro" id="IPR036638">
    <property type="entry name" value="HLH_DNA-bd_sf"/>
</dbReference>
<evidence type="ECO:0000256" key="1">
    <source>
        <dbReference type="ARBA" id="ARBA00004123"/>
    </source>
</evidence>
<keyword evidence="4" id="KW-0539">Nucleus</keyword>
<evidence type="ECO:0000256" key="2">
    <source>
        <dbReference type="ARBA" id="ARBA00023015"/>
    </source>
</evidence>
<dbReference type="SUPFAM" id="SSF47459">
    <property type="entry name" value="HLH, helix-loop-helix DNA-binding domain"/>
    <property type="match status" value="1"/>
</dbReference>
<protein>
    <recommendedName>
        <fullName evidence="8">BHLH domain-containing protein</fullName>
    </recommendedName>
</protein>
<comment type="subcellular location">
    <subcellularLocation>
        <location evidence="1">Nucleus</location>
    </subcellularLocation>
</comment>
<evidence type="ECO:0008006" key="8">
    <source>
        <dbReference type="Google" id="ProtNLM"/>
    </source>
</evidence>
<organism evidence="6 7">
    <name type="scientific">Rehmannia glutinosa</name>
    <name type="common">Chinese foxglove</name>
    <dbReference type="NCBI Taxonomy" id="99300"/>
    <lineage>
        <taxon>Eukaryota</taxon>
        <taxon>Viridiplantae</taxon>
        <taxon>Streptophyta</taxon>
        <taxon>Embryophyta</taxon>
        <taxon>Tracheophyta</taxon>
        <taxon>Spermatophyta</taxon>
        <taxon>Magnoliopsida</taxon>
        <taxon>eudicotyledons</taxon>
        <taxon>Gunneridae</taxon>
        <taxon>Pentapetalae</taxon>
        <taxon>asterids</taxon>
        <taxon>lamiids</taxon>
        <taxon>Lamiales</taxon>
        <taxon>Orobanchaceae</taxon>
        <taxon>Rehmannieae</taxon>
        <taxon>Rehmannia</taxon>
    </lineage>
</organism>
<dbReference type="InterPro" id="IPR044273">
    <property type="entry name" value="PIF3-like"/>
</dbReference>
<keyword evidence="3" id="KW-0804">Transcription</keyword>
<evidence type="ECO:0000313" key="7">
    <source>
        <dbReference type="Proteomes" id="UP001318860"/>
    </source>
</evidence>
<evidence type="ECO:0000313" key="6">
    <source>
        <dbReference type="EMBL" id="KAK6116864.1"/>
    </source>
</evidence>
<feature type="region of interest" description="Disordered" evidence="5">
    <location>
        <begin position="84"/>
        <end position="133"/>
    </location>
</feature>
<reference evidence="6 7" key="1">
    <citation type="journal article" date="2021" name="Comput. Struct. Biotechnol. J.">
        <title>De novo genome assembly of the potent medicinal plant Rehmannia glutinosa using nanopore technology.</title>
        <authorList>
            <person name="Ma L."/>
            <person name="Dong C."/>
            <person name="Song C."/>
            <person name="Wang X."/>
            <person name="Zheng X."/>
            <person name="Niu Y."/>
            <person name="Chen S."/>
            <person name="Feng W."/>
        </authorList>
    </citation>
    <scope>NUCLEOTIDE SEQUENCE [LARGE SCALE GENOMIC DNA]</scope>
    <source>
        <strain evidence="6">DH-2019</strain>
    </source>
</reference>
<sequence length="293" mass="32318">MSNIQEPGGMYFPSDDQESDENQRGIINYENIPQISDHQLSLWLHNVPTFSSIPMINSPSSFEVPLPFPGEIPYNLEENITLHGLEKGESSGTKRKHASMHTKERDEDEARENSDTSDECKQRKRTRSTGVERRDRASILDAAIKYIQTLQYQIQMMSMGAGLSPFHSPWMMPQLGQQGMQIPSLPFINTGPASGTGMGYGMGMGMYGMFSSSNFPMSQMGLPSPCLMASATSGFPGISEADNAVQYPGNVLEPLQLTTCSMDWAPWYSTSFPSSGSQCAMQLDTCPPKNSKK</sequence>
<dbReference type="EMBL" id="JABTTQ020003480">
    <property type="protein sequence ID" value="KAK6116864.1"/>
    <property type="molecule type" value="Genomic_DNA"/>
</dbReference>
<feature type="region of interest" description="Disordered" evidence="5">
    <location>
        <begin position="1"/>
        <end position="20"/>
    </location>
</feature>
<accession>A0ABR0U3F5</accession>
<evidence type="ECO:0000256" key="5">
    <source>
        <dbReference type="SAM" id="MobiDB-lite"/>
    </source>
</evidence>
<comment type="caution">
    <text evidence="6">The sequence shown here is derived from an EMBL/GenBank/DDBJ whole genome shotgun (WGS) entry which is preliminary data.</text>
</comment>
<dbReference type="Proteomes" id="UP001318860">
    <property type="component" value="Unassembled WGS sequence"/>
</dbReference>
<evidence type="ECO:0000256" key="3">
    <source>
        <dbReference type="ARBA" id="ARBA00023163"/>
    </source>
</evidence>
<keyword evidence="7" id="KW-1185">Reference proteome</keyword>
<proteinExistence type="predicted"/>
<keyword evidence="2" id="KW-0805">Transcription regulation</keyword>
<feature type="compositionally biased region" description="Basic and acidic residues" evidence="5">
    <location>
        <begin position="111"/>
        <end position="121"/>
    </location>
</feature>
<dbReference type="PANTHER" id="PTHR46807">
    <property type="entry name" value="TRANSCRIPTION FACTOR PIF3"/>
    <property type="match status" value="1"/>
</dbReference>
<name>A0ABR0U3F5_REHGL</name>
<evidence type="ECO:0000256" key="4">
    <source>
        <dbReference type="ARBA" id="ARBA00023242"/>
    </source>
</evidence>
<dbReference type="PANTHER" id="PTHR46807:SF1">
    <property type="entry name" value="TRANSCRIPTION FACTOR PIF3"/>
    <property type="match status" value="1"/>
</dbReference>
<gene>
    <name evidence="6" type="ORF">DH2020_049394</name>
</gene>